<dbReference type="AlphaFoldDB" id="A0A1G9XP42"/>
<reference evidence="10 11" key="1">
    <citation type="submission" date="2016-10" db="EMBL/GenBank/DDBJ databases">
        <authorList>
            <person name="de Groot N.N."/>
        </authorList>
    </citation>
    <scope>NUCLEOTIDE SEQUENCE [LARGE SCALE GENOMIC DNA]</scope>
    <source>
        <strain evidence="10 11">KPR-7B</strain>
    </source>
</reference>
<comment type="subcellular location">
    <subcellularLocation>
        <location evidence="1">Membrane</location>
        <topology evidence="1">Multi-pass membrane protein</topology>
    </subcellularLocation>
</comment>
<evidence type="ECO:0000256" key="3">
    <source>
        <dbReference type="ARBA" id="ARBA00022448"/>
    </source>
</evidence>
<evidence type="ECO:0000256" key="7">
    <source>
        <dbReference type="PIRNR" id="PIRNR002744"/>
    </source>
</evidence>
<evidence type="ECO:0000256" key="1">
    <source>
        <dbReference type="ARBA" id="ARBA00004141"/>
    </source>
</evidence>
<feature type="transmembrane region" description="Helical" evidence="9">
    <location>
        <begin position="55"/>
        <end position="76"/>
    </location>
</feature>
<feature type="compositionally biased region" description="Low complexity" evidence="8">
    <location>
        <begin position="12"/>
        <end position="28"/>
    </location>
</feature>
<evidence type="ECO:0000313" key="11">
    <source>
        <dbReference type="Proteomes" id="UP000199671"/>
    </source>
</evidence>
<feature type="transmembrane region" description="Helical" evidence="9">
    <location>
        <begin position="197"/>
        <end position="217"/>
    </location>
</feature>
<dbReference type="RefSeq" id="WP_092611229.1">
    <property type="nucleotide sequence ID" value="NZ_FNHU01000010.1"/>
</dbReference>
<keyword evidence="3 7" id="KW-0813">Transport</keyword>
<feature type="transmembrane region" description="Helical" evidence="9">
    <location>
        <begin position="385"/>
        <end position="406"/>
    </location>
</feature>
<feature type="transmembrane region" description="Helical" evidence="9">
    <location>
        <begin position="166"/>
        <end position="188"/>
    </location>
</feature>
<organism evidence="10 11">
    <name type="scientific">Actinomyces ruminicola</name>
    <dbReference type="NCBI Taxonomy" id="332524"/>
    <lineage>
        <taxon>Bacteria</taxon>
        <taxon>Bacillati</taxon>
        <taxon>Actinomycetota</taxon>
        <taxon>Actinomycetes</taxon>
        <taxon>Actinomycetales</taxon>
        <taxon>Actinomycetaceae</taxon>
        <taxon>Actinomyces</taxon>
    </lineage>
</organism>
<proteinExistence type="inferred from homology"/>
<feature type="transmembrane region" description="Helical" evidence="9">
    <location>
        <begin position="312"/>
        <end position="334"/>
    </location>
</feature>
<feature type="transmembrane region" description="Helical" evidence="9">
    <location>
        <begin position="470"/>
        <end position="491"/>
    </location>
</feature>
<gene>
    <name evidence="10" type="ORF">SAMN04487766_11030</name>
</gene>
<keyword evidence="4 9" id="KW-0812">Transmembrane</keyword>
<dbReference type="PANTHER" id="PTHR31806:SF1">
    <property type="entry name" value="PURINE-CYTOSINE PERMEASE FCY2-RELATED"/>
    <property type="match status" value="1"/>
</dbReference>
<dbReference type="InterPro" id="IPR026030">
    <property type="entry name" value="Pur-cyt_permease_Fcy2/21/22"/>
</dbReference>
<feature type="transmembrane region" description="Helical" evidence="9">
    <location>
        <begin position="268"/>
        <end position="292"/>
    </location>
</feature>
<feature type="transmembrane region" description="Helical" evidence="9">
    <location>
        <begin position="128"/>
        <end position="154"/>
    </location>
</feature>
<sequence>MTDAPSSPPDSPVATATAAPDAQPPGAADYAGSRIENAGLDVIAESERKGRPRDLFMPWFAANVSVLGLSWGAWVLGFGLSFAQALVAGVVGVIISFLLCGFIAVLGKRGSAPTLALSRAAFGYRGNRLSAAISWMLTVGWETVLCVSASLASATVLQALGWHNELGAQIVGFLLTVGLAASAGILGFDTIMRVQTWITWATGILTVIYLILVSPQIDFGALAALPAGSAAAFIGALVMVATGFGLGWVNAAADYSRYLPRRASTGGVIAWTTTGSSLPVVILVVAGIMLVGSDPELGTAIDADPIGALTTILPTWFLIPFAVVAILGLAGGIIMDLYSSGLSLLATGVPVKRHVATAIDATIMTVGTIAVIFGADDFLGPFQGFLTTLGVVIAAWAGVMLAEVCLRRRDYDEAALFTPDGVYSSVNLEAIALVVVGAGIGWGLVVNSAASWLSWQGYLLGPLGGRDGAWAGANLGVLAALLIGLIGHLILGRRRVRAQEQAGERA</sequence>
<evidence type="ECO:0000256" key="5">
    <source>
        <dbReference type="ARBA" id="ARBA00022989"/>
    </source>
</evidence>
<feature type="transmembrane region" description="Helical" evidence="9">
    <location>
        <begin position="82"/>
        <end position="107"/>
    </location>
</feature>
<dbReference type="OrthoDB" id="9809167at2"/>
<dbReference type="EMBL" id="FNHU01000010">
    <property type="protein sequence ID" value="SDM98629.1"/>
    <property type="molecule type" value="Genomic_DNA"/>
</dbReference>
<feature type="compositionally biased region" description="Pro residues" evidence="8">
    <location>
        <begin position="1"/>
        <end position="11"/>
    </location>
</feature>
<evidence type="ECO:0000256" key="6">
    <source>
        <dbReference type="ARBA" id="ARBA00023136"/>
    </source>
</evidence>
<dbReference type="Pfam" id="PF02133">
    <property type="entry name" value="Transp_cyt_pur"/>
    <property type="match status" value="1"/>
</dbReference>
<name>A0A1G9XP42_9ACTO</name>
<dbReference type="Gene3D" id="1.10.4160.10">
    <property type="entry name" value="Hydantoin permease"/>
    <property type="match status" value="1"/>
</dbReference>
<dbReference type="GO" id="GO:0005886">
    <property type="term" value="C:plasma membrane"/>
    <property type="evidence" value="ECO:0007669"/>
    <property type="project" value="TreeGrafter"/>
</dbReference>
<dbReference type="PANTHER" id="PTHR31806">
    <property type="entry name" value="PURINE-CYTOSINE PERMEASE FCY2-RELATED"/>
    <property type="match status" value="1"/>
</dbReference>
<feature type="transmembrane region" description="Helical" evidence="9">
    <location>
        <begin position="223"/>
        <end position="248"/>
    </location>
</feature>
<dbReference type="GO" id="GO:0022857">
    <property type="term" value="F:transmembrane transporter activity"/>
    <property type="evidence" value="ECO:0007669"/>
    <property type="project" value="InterPro"/>
</dbReference>
<accession>A0A1G9XP42</accession>
<comment type="similarity">
    <text evidence="2 7">Belongs to the purine-cytosine permease (2.A.39) family.</text>
</comment>
<protein>
    <submittedName>
        <fullName evidence="10">Purine-cytosine permease</fullName>
    </submittedName>
</protein>
<evidence type="ECO:0000313" key="10">
    <source>
        <dbReference type="EMBL" id="SDM98629.1"/>
    </source>
</evidence>
<keyword evidence="6 7" id="KW-0472">Membrane</keyword>
<keyword evidence="5 9" id="KW-1133">Transmembrane helix</keyword>
<dbReference type="InterPro" id="IPR001248">
    <property type="entry name" value="Pur-cyt_permease"/>
</dbReference>
<dbReference type="Proteomes" id="UP000199671">
    <property type="component" value="Unassembled WGS sequence"/>
</dbReference>
<evidence type="ECO:0000256" key="8">
    <source>
        <dbReference type="SAM" id="MobiDB-lite"/>
    </source>
</evidence>
<evidence type="ECO:0000256" key="9">
    <source>
        <dbReference type="SAM" id="Phobius"/>
    </source>
</evidence>
<evidence type="ECO:0000256" key="4">
    <source>
        <dbReference type="ARBA" id="ARBA00022692"/>
    </source>
</evidence>
<feature type="transmembrane region" description="Helical" evidence="9">
    <location>
        <begin position="355"/>
        <end position="373"/>
    </location>
</feature>
<dbReference type="PIRSF" id="PIRSF002744">
    <property type="entry name" value="Pur-cyt_permease"/>
    <property type="match status" value="1"/>
</dbReference>
<feature type="transmembrane region" description="Helical" evidence="9">
    <location>
        <begin position="426"/>
        <end position="450"/>
    </location>
</feature>
<evidence type="ECO:0000256" key="2">
    <source>
        <dbReference type="ARBA" id="ARBA00008974"/>
    </source>
</evidence>
<feature type="region of interest" description="Disordered" evidence="8">
    <location>
        <begin position="1"/>
        <end position="28"/>
    </location>
</feature>